<dbReference type="Proteomes" id="UP000660611">
    <property type="component" value="Unassembled WGS sequence"/>
</dbReference>
<keyword evidence="1" id="KW-0812">Transmembrane</keyword>
<feature type="transmembrane region" description="Helical" evidence="1">
    <location>
        <begin position="339"/>
        <end position="371"/>
    </location>
</feature>
<protein>
    <submittedName>
        <fullName evidence="2">Uncharacterized protein</fullName>
    </submittedName>
</protein>
<keyword evidence="1" id="KW-0472">Membrane</keyword>
<evidence type="ECO:0000256" key="1">
    <source>
        <dbReference type="SAM" id="Phobius"/>
    </source>
</evidence>
<organism evidence="2 3">
    <name type="scientific">Dactylosporangium siamense</name>
    <dbReference type="NCBI Taxonomy" id="685454"/>
    <lineage>
        <taxon>Bacteria</taxon>
        <taxon>Bacillati</taxon>
        <taxon>Actinomycetota</taxon>
        <taxon>Actinomycetes</taxon>
        <taxon>Micromonosporales</taxon>
        <taxon>Micromonosporaceae</taxon>
        <taxon>Dactylosporangium</taxon>
    </lineage>
</organism>
<sequence length="1022" mass="110555">MATAVSAAVCWAVWSKVPRTLTGQTDIVGFPTAAAFNYKPPFWAYRLALYAFPLLLIGCYALLARFGPLRRRGGPMSPKTVELVEPAAAADDPGSFGLSRVLRLVLPVAVILVAIRTRPGFEHWELAAVIALIYVAAVVAAGLLYWRVMARRPHSGATTPWHGLALANGVGGAAAALLGLWFVSRHTTVRVDTVTHVLPWMPLWLAVLGIAIVVGVVWQQVRRGAPVLVVERMLLIGVVGSAWMFLMMSRLPGQITGFEGFDDAQELAGASYLSRGEVPWRDFLFIHGLFPDGLRGTISFAVFGDSIWASWAGSTALLTPLFWVFVYLFAAWVSKGSAWFLALFAVCSVSGYLLPLELRFILVPLVLILLGETLRRRSGLWCVGLIAVLFVAAVLVPEMSFLVLAVLACVVASDVVHQRQGEGIWKTMRRTRWCIATGAILAVVAAAVLAAFGALGGFIDYYVVFGPGHDEAGAIPEFGITPLAYTLWYASLGAVLLTIWDATARIRRRADWQPRDWVALAAAVFVALYGVKALGRFDMPHVGQVVTVALPLLVLWVWKILRSTDALVDLLQSRRWTPVLANALTIAALATVVSTAYDPLEATARTFDTRHRTAAATDSLYPRVGYSTTNAVDPVMLQDLDAAISAYAGRDQPVFDMTNALGYVYYLLGRDAGTRFLHVSMAVPPYAQQLLIDDLKRSQPPVVIFDSFYMGLPAWDGIDNTVRHYQVSQYILDNWVPVLRTHGNLLLVRRDLAAQGRPIPSLAETPRTQDLWFSGRTCGWGAAPNFLQSQPMGDSTKLTLGPARKAAVVDITGWAIDPTSRKPAQAVLMLDGDKVVATAKPTLTRPDVAAALRAPSSISGFHFSGVYPEGKRYKVYMLGDDGKAYPLKGSIRHDLPTITLQDGRVVPTAEAIGGVVDTDATQDMTISQIQVPAGANLAGYDLATVSTGGTAIGDATVTLTDSLGDNDHYISARSLSDTGRAELPIRVGSCLQWQGYDSAKPLYLLQNGGTQVTTVTLSAVKD</sequence>
<name>A0A919PSG7_9ACTN</name>
<reference evidence="2" key="1">
    <citation type="submission" date="2021-01" db="EMBL/GenBank/DDBJ databases">
        <title>Whole genome shotgun sequence of Dactylosporangium siamense NBRC 106093.</title>
        <authorList>
            <person name="Komaki H."/>
            <person name="Tamura T."/>
        </authorList>
    </citation>
    <scope>NUCLEOTIDE SEQUENCE</scope>
    <source>
        <strain evidence="2">NBRC 106093</strain>
    </source>
</reference>
<accession>A0A919PSG7</accession>
<dbReference type="AlphaFoldDB" id="A0A919PSG7"/>
<feature type="transmembrane region" description="Helical" evidence="1">
    <location>
        <begin position="579"/>
        <end position="597"/>
    </location>
</feature>
<evidence type="ECO:0000313" key="3">
    <source>
        <dbReference type="Proteomes" id="UP000660611"/>
    </source>
</evidence>
<keyword evidence="1" id="KW-1133">Transmembrane helix</keyword>
<feature type="transmembrane region" description="Helical" evidence="1">
    <location>
        <begin position="438"/>
        <end position="463"/>
    </location>
</feature>
<feature type="transmembrane region" description="Helical" evidence="1">
    <location>
        <begin position="127"/>
        <end position="149"/>
    </location>
</feature>
<gene>
    <name evidence="2" type="ORF">Dsi01nite_065720</name>
</gene>
<keyword evidence="3" id="KW-1185">Reference proteome</keyword>
<feature type="transmembrane region" description="Helical" evidence="1">
    <location>
        <begin position="541"/>
        <end position="558"/>
    </location>
</feature>
<feature type="transmembrane region" description="Helical" evidence="1">
    <location>
        <begin position="43"/>
        <end position="63"/>
    </location>
</feature>
<feature type="transmembrane region" description="Helical" evidence="1">
    <location>
        <begin position="203"/>
        <end position="221"/>
    </location>
</feature>
<feature type="transmembrane region" description="Helical" evidence="1">
    <location>
        <begin position="315"/>
        <end position="333"/>
    </location>
</feature>
<feature type="transmembrane region" description="Helical" evidence="1">
    <location>
        <begin position="516"/>
        <end position="535"/>
    </location>
</feature>
<feature type="transmembrane region" description="Helical" evidence="1">
    <location>
        <begin position="483"/>
        <end position="504"/>
    </location>
</feature>
<feature type="transmembrane region" description="Helical" evidence="1">
    <location>
        <begin position="401"/>
        <end position="417"/>
    </location>
</feature>
<comment type="caution">
    <text evidence="2">The sequence shown here is derived from an EMBL/GenBank/DDBJ whole genome shotgun (WGS) entry which is preliminary data.</text>
</comment>
<proteinExistence type="predicted"/>
<feature type="transmembrane region" description="Helical" evidence="1">
    <location>
        <begin position="233"/>
        <end position="251"/>
    </location>
</feature>
<dbReference type="EMBL" id="BONQ01000106">
    <property type="protein sequence ID" value="GIG48531.1"/>
    <property type="molecule type" value="Genomic_DNA"/>
</dbReference>
<evidence type="ECO:0000313" key="2">
    <source>
        <dbReference type="EMBL" id="GIG48531.1"/>
    </source>
</evidence>
<feature type="transmembrane region" description="Helical" evidence="1">
    <location>
        <begin position="161"/>
        <end position="183"/>
    </location>
</feature>
<feature type="transmembrane region" description="Helical" evidence="1">
    <location>
        <begin position="378"/>
        <end position="395"/>
    </location>
</feature>